<reference evidence="3" key="1">
    <citation type="journal article" date="2006" name="Science">
        <title>Phytophthora genome sequences uncover evolutionary origins and mechanisms of pathogenesis.</title>
        <authorList>
            <person name="Tyler B.M."/>
            <person name="Tripathy S."/>
            <person name="Zhang X."/>
            <person name="Dehal P."/>
            <person name="Jiang R.H."/>
            <person name="Aerts A."/>
            <person name="Arredondo F.D."/>
            <person name="Baxter L."/>
            <person name="Bensasson D."/>
            <person name="Beynon J.L."/>
            <person name="Chapman J."/>
            <person name="Damasceno C.M."/>
            <person name="Dorrance A.E."/>
            <person name="Dou D."/>
            <person name="Dickerman A.W."/>
            <person name="Dubchak I.L."/>
            <person name="Garbelotto M."/>
            <person name="Gijzen M."/>
            <person name="Gordon S.G."/>
            <person name="Govers F."/>
            <person name="Grunwald N.J."/>
            <person name="Huang W."/>
            <person name="Ivors K.L."/>
            <person name="Jones R.W."/>
            <person name="Kamoun S."/>
            <person name="Krampis K."/>
            <person name="Lamour K.H."/>
            <person name="Lee M.K."/>
            <person name="McDonald W.H."/>
            <person name="Medina M."/>
            <person name="Meijer H.J."/>
            <person name="Nordberg E.K."/>
            <person name="Maclean D.J."/>
            <person name="Ospina-Giraldo M.D."/>
            <person name="Morris P.F."/>
            <person name="Phuntumart V."/>
            <person name="Putnam N.H."/>
            <person name="Rash S."/>
            <person name="Rose J.K."/>
            <person name="Sakihama Y."/>
            <person name="Salamov A.A."/>
            <person name="Savidor A."/>
            <person name="Scheuring C.F."/>
            <person name="Smith B.M."/>
            <person name="Sobral B.W."/>
            <person name="Terry A."/>
            <person name="Torto-Alalibo T.A."/>
            <person name="Win J."/>
            <person name="Xu Z."/>
            <person name="Zhang H."/>
            <person name="Grigoriev I.V."/>
            <person name="Rokhsar D.S."/>
            <person name="Boore J.L."/>
        </authorList>
    </citation>
    <scope>NUCLEOTIDE SEQUENCE [LARGE SCALE GENOMIC DNA]</scope>
    <source>
        <strain evidence="3">Pr102</strain>
    </source>
</reference>
<keyword evidence="3" id="KW-1185">Reference proteome</keyword>
<dbReference type="Gene3D" id="3.30.300.130">
    <property type="entry name" value="Fe-S cluster assembly (FSCA)"/>
    <property type="match status" value="1"/>
</dbReference>
<reference evidence="2" key="2">
    <citation type="submission" date="2015-06" db="UniProtKB">
        <authorList>
            <consortium name="EnsemblProtists"/>
        </authorList>
    </citation>
    <scope>IDENTIFICATION</scope>
    <source>
        <strain evidence="2">Pr102</strain>
    </source>
</reference>
<dbReference type="InParanoid" id="H3H1C3"/>
<organism evidence="2 3">
    <name type="scientific">Phytophthora ramorum</name>
    <name type="common">Sudden oak death agent</name>
    <dbReference type="NCBI Taxonomy" id="164328"/>
    <lineage>
        <taxon>Eukaryota</taxon>
        <taxon>Sar</taxon>
        <taxon>Stramenopiles</taxon>
        <taxon>Oomycota</taxon>
        <taxon>Peronosporomycetes</taxon>
        <taxon>Peronosporales</taxon>
        <taxon>Peronosporaceae</taxon>
        <taxon>Phytophthora</taxon>
    </lineage>
</organism>
<dbReference type="PANTHER" id="PTHR11178">
    <property type="entry name" value="IRON-SULFUR CLUSTER SCAFFOLD PROTEIN NFU-RELATED"/>
    <property type="match status" value="1"/>
</dbReference>
<dbReference type="VEuPathDB" id="FungiDB:KRP22_12813"/>
<dbReference type="GO" id="GO:0051604">
    <property type="term" value="P:protein maturation"/>
    <property type="evidence" value="ECO:0000318"/>
    <property type="project" value="GO_Central"/>
</dbReference>
<evidence type="ECO:0000256" key="1">
    <source>
        <dbReference type="ARBA" id="ARBA00006420"/>
    </source>
</evidence>
<dbReference type="VEuPathDB" id="FungiDB:KRP23_8253"/>
<dbReference type="EMBL" id="DS566099">
    <property type="status" value="NOT_ANNOTATED_CDS"/>
    <property type="molecule type" value="Genomic_DNA"/>
</dbReference>
<dbReference type="PANTHER" id="PTHR11178:SF1">
    <property type="entry name" value="NFU1 IRON-SULFUR CLUSTER SCAFFOLD HOMOLOG, MITOCHONDRIAL"/>
    <property type="match status" value="1"/>
</dbReference>
<accession>H3H1C3</accession>
<dbReference type="GO" id="GO:0051539">
    <property type="term" value="F:4 iron, 4 sulfur cluster binding"/>
    <property type="evidence" value="ECO:0000318"/>
    <property type="project" value="GO_Central"/>
</dbReference>
<dbReference type="STRING" id="164328.H3H1C3"/>
<name>H3H1C3_PHYRM</name>
<evidence type="ECO:0000313" key="2">
    <source>
        <dbReference type="EnsemblProtists" id="Phyra84030"/>
    </source>
</evidence>
<dbReference type="SUPFAM" id="SSF117916">
    <property type="entry name" value="Fe-S cluster assembly (FSCA) domain-like"/>
    <property type="match status" value="1"/>
</dbReference>
<dbReference type="AlphaFoldDB" id="H3H1C3"/>
<protein>
    <submittedName>
        <fullName evidence="2">Uncharacterized protein</fullName>
    </submittedName>
</protein>
<proteinExistence type="inferred from homology"/>
<dbReference type="HOGENOM" id="CLU_1910808_0_0_1"/>
<dbReference type="eggNOG" id="KOG2358">
    <property type="taxonomic scope" value="Eukaryota"/>
</dbReference>
<dbReference type="Proteomes" id="UP000005238">
    <property type="component" value="Unassembled WGS sequence"/>
</dbReference>
<dbReference type="EnsemblProtists" id="Phyra84030">
    <property type="protein sequence ID" value="Phyra84030"/>
    <property type="gene ID" value="Phyra84030"/>
</dbReference>
<dbReference type="GO" id="GO:0005739">
    <property type="term" value="C:mitochondrion"/>
    <property type="evidence" value="ECO:0000318"/>
    <property type="project" value="GO_Central"/>
</dbReference>
<dbReference type="InterPro" id="IPR034904">
    <property type="entry name" value="FSCA_dom_sf"/>
</dbReference>
<comment type="similarity">
    <text evidence="1">Belongs to the NifU family.</text>
</comment>
<evidence type="ECO:0000313" key="3">
    <source>
        <dbReference type="Proteomes" id="UP000005238"/>
    </source>
</evidence>
<sequence>MGVLSAGLYAQLGGAIGLQIEGVLFSKDFVSVTKTEDERWGALNAAIITDTTILPEDAEVVAMTKEPLEQRIRLSVQDGGGNIFHQGLAGSCPSSPVAFKHGVEGMLKHYTPEARGIEKWVDEEDTRSGQECK</sequence>